<protein>
    <submittedName>
        <fullName evidence="4">DUF3048 domain-containing protein</fullName>
    </submittedName>
</protein>
<evidence type="ECO:0000313" key="5">
    <source>
        <dbReference type="Proteomes" id="UP000289257"/>
    </source>
</evidence>
<accession>A0A4V1J7G8</accession>
<evidence type="ECO:0000259" key="2">
    <source>
        <dbReference type="Pfam" id="PF11258"/>
    </source>
</evidence>
<reference evidence="4" key="1">
    <citation type="submission" date="2019-01" db="EMBL/GenBank/DDBJ databases">
        <title>Genomic signatures and co-occurrence patterns of the ultra-small Saccharimodia (Patescibacteria phylum) suggest a symbiotic lifestyle.</title>
        <authorList>
            <person name="Lemos L."/>
            <person name="Medeiros J."/>
            <person name="Andreote F."/>
            <person name="Fernandes G."/>
            <person name="Varani A."/>
            <person name="Oliveira G."/>
            <person name="Pylro V."/>
        </authorList>
    </citation>
    <scope>NUCLEOTIDE SEQUENCE [LARGE SCALE GENOMIC DNA]</scope>
    <source>
        <strain evidence="4">AMD02</strain>
    </source>
</reference>
<feature type="domain" description="DUF3048" evidence="2">
    <location>
        <begin position="80"/>
        <end position="221"/>
    </location>
</feature>
<dbReference type="Pfam" id="PF17479">
    <property type="entry name" value="DUF3048_C"/>
    <property type="match status" value="1"/>
</dbReference>
<dbReference type="Proteomes" id="UP000289257">
    <property type="component" value="Unassembled WGS sequence"/>
</dbReference>
<dbReference type="EMBL" id="SCKX01000001">
    <property type="protein sequence ID" value="RWZ78637.1"/>
    <property type="molecule type" value="Genomic_DNA"/>
</dbReference>
<dbReference type="Gene3D" id="3.50.90.10">
    <property type="entry name" value="YerB-like"/>
    <property type="match status" value="1"/>
</dbReference>
<dbReference type="Pfam" id="PF11258">
    <property type="entry name" value="DUF3048"/>
    <property type="match status" value="1"/>
</dbReference>
<organism evidence="4 5">
    <name type="scientific">Candidatus Microsaccharimonas sossegonensis</name>
    <dbReference type="NCBI Taxonomy" id="2506948"/>
    <lineage>
        <taxon>Bacteria</taxon>
        <taxon>Candidatus Saccharimonadota</taxon>
        <taxon>Candidatus Saccharimonadia</taxon>
        <taxon>Candidatus Saccharimonadales</taxon>
        <taxon>Candidatus Saccharimonadaceae</taxon>
        <taxon>Candidatus Microsaccharimonas</taxon>
    </lineage>
</organism>
<dbReference type="InterPro" id="IPR021416">
    <property type="entry name" value="DUF3048_N"/>
</dbReference>
<name>A0A4V1J7G8_9BACT</name>
<sequence length="369" mass="40239">MIFKRKPKTDYVEFGQKQPHWFRRHKKLAIILGFVSVLLIAGGTVTALYVVNKKPTPPPAPANVVKPVPQPVPVKYFSPLTGLQVADQAATTQAVTAVMIENSPIARPQSGLKEAGVVFEAIAEGGITRFAVLYQQEKPALIGPVRSVRTYYVDWIAAFNASIAHVGGSLAALNEVRNGSYRDIDQFFNGSYYYRSTDRYAPHNVYTTSQKLDALNASKGYTTSTFTGFTRKDSVASKTPNATQISVTISSAPYNSSYTYNSATNTYDRSVGGAPHLDREKGQISPRVVVVMTIPERTVFEDGNREQIDAIGSGKAVIFQDGTAQEVTWTKKSKTEQIAFTDASGNDVPLARGQTWLTSVPLTGGVSWQ</sequence>
<gene>
    <name evidence="4" type="ORF">EOT05_02705</name>
</gene>
<dbReference type="SUPFAM" id="SSF159774">
    <property type="entry name" value="YerB-like"/>
    <property type="match status" value="1"/>
</dbReference>
<keyword evidence="1" id="KW-0812">Transmembrane</keyword>
<dbReference type="AlphaFoldDB" id="A0A4V1J7G8"/>
<dbReference type="InterPro" id="IPR023158">
    <property type="entry name" value="YerB-like_sf"/>
</dbReference>
<evidence type="ECO:0000313" key="4">
    <source>
        <dbReference type="EMBL" id="RWZ78637.1"/>
    </source>
</evidence>
<keyword evidence="1" id="KW-0472">Membrane</keyword>
<evidence type="ECO:0000259" key="3">
    <source>
        <dbReference type="Pfam" id="PF17479"/>
    </source>
</evidence>
<feature type="domain" description="DUF3048" evidence="3">
    <location>
        <begin position="246"/>
        <end position="356"/>
    </location>
</feature>
<evidence type="ECO:0000256" key="1">
    <source>
        <dbReference type="SAM" id="Phobius"/>
    </source>
</evidence>
<keyword evidence="1" id="KW-1133">Transmembrane helix</keyword>
<keyword evidence="5" id="KW-1185">Reference proteome</keyword>
<feature type="transmembrane region" description="Helical" evidence="1">
    <location>
        <begin position="28"/>
        <end position="51"/>
    </location>
</feature>
<comment type="caution">
    <text evidence="4">The sequence shown here is derived from an EMBL/GenBank/DDBJ whole genome shotgun (WGS) entry which is preliminary data.</text>
</comment>
<dbReference type="InterPro" id="IPR035328">
    <property type="entry name" value="DUF3048_C"/>
</dbReference>
<proteinExistence type="predicted"/>